<feature type="transmembrane region" description="Helical" evidence="1">
    <location>
        <begin position="12"/>
        <end position="31"/>
    </location>
</feature>
<gene>
    <name evidence="2" type="ORF">E7272_01195</name>
</gene>
<dbReference type="EMBL" id="SVER01000002">
    <property type="protein sequence ID" value="MBE5918433.1"/>
    <property type="molecule type" value="Genomic_DNA"/>
</dbReference>
<reference evidence="2" key="1">
    <citation type="submission" date="2019-04" db="EMBL/GenBank/DDBJ databases">
        <title>Evolution of Biomass-Degrading Anaerobic Consortia Revealed by Metagenomics.</title>
        <authorList>
            <person name="Peng X."/>
        </authorList>
    </citation>
    <scope>NUCLEOTIDE SEQUENCE</scope>
    <source>
        <strain evidence="2">SIG311</strain>
    </source>
</reference>
<proteinExistence type="predicted"/>
<comment type="caution">
    <text evidence="2">The sequence shown here is derived from an EMBL/GenBank/DDBJ whole genome shotgun (WGS) entry which is preliminary data.</text>
</comment>
<accession>A0A927U8W3</accession>
<keyword evidence="1" id="KW-0812">Transmembrane</keyword>
<feature type="transmembrane region" description="Helical" evidence="1">
    <location>
        <begin position="284"/>
        <end position="302"/>
    </location>
</feature>
<name>A0A927U8W3_9FIRM</name>
<evidence type="ECO:0000256" key="1">
    <source>
        <dbReference type="SAM" id="Phobius"/>
    </source>
</evidence>
<dbReference type="AlphaFoldDB" id="A0A927U8W3"/>
<keyword evidence="1" id="KW-1133">Transmembrane helix</keyword>
<protein>
    <submittedName>
        <fullName evidence="2">Uncharacterized protein</fullName>
    </submittedName>
</protein>
<dbReference type="Proteomes" id="UP000766246">
    <property type="component" value="Unassembled WGS sequence"/>
</dbReference>
<feature type="transmembrane region" description="Helical" evidence="1">
    <location>
        <begin position="82"/>
        <end position="100"/>
    </location>
</feature>
<feature type="transmembrane region" description="Helical" evidence="1">
    <location>
        <begin position="112"/>
        <end position="132"/>
    </location>
</feature>
<evidence type="ECO:0000313" key="2">
    <source>
        <dbReference type="EMBL" id="MBE5918433.1"/>
    </source>
</evidence>
<feature type="transmembrane region" description="Helical" evidence="1">
    <location>
        <begin position="161"/>
        <end position="190"/>
    </location>
</feature>
<feature type="transmembrane region" description="Helical" evidence="1">
    <location>
        <begin position="202"/>
        <end position="225"/>
    </location>
</feature>
<evidence type="ECO:0000313" key="3">
    <source>
        <dbReference type="Proteomes" id="UP000766246"/>
    </source>
</evidence>
<keyword evidence="1" id="KW-0472">Membrane</keyword>
<organism evidence="2 3">
    <name type="scientific">Pseudobutyrivibrio ruminis</name>
    <dbReference type="NCBI Taxonomy" id="46206"/>
    <lineage>
        <taxon>Bacteria</taxon>
        <taxon>Bacillati</taxon>
        <taxon>Bacillota</taxon>
        <taxon>Clostridia</taxon>
        <taxon>Lachnospirales</taxon>
        <taxon>Lachnospiraceae</taxon>
        <taxon>Pseudobutyrivibrio</taxon>
    </lineage>
</organism>
<feature type="transmembrane region" description="Helical" evidence="1">
    <location>
        <begin position="254"/>
        <end position="277"/>
    </location>
</feature>
<sequence length="340" mass="38051">MNVKLKKTLEFFAIVLITFVVALSSPLNPWASNVFTDVQNDILSIAHSVKEGYLAYVELDGHYGPVVYEFYGLGYLLTETHIVQFVMETVVVFFTILYMYKTAKLYTSEIFAFITTALLSVFGWGALTHAGAEELMFFLLVLGGYHITRQLQEGFMSHHTYLLAIELGLVFFLQPGYIWIWVGVLIFFAVKFKVDGIENKAYGSFFLSILEGLATVAIPMGLYLWHFKNALAFVKQVVVYNMQNLGTLNEGLKIIVGSPWIAIVALFIVVIIVKALTDNKIVELCSWLGIIVFAIVIIALQGEKLPSYLQLAKALYVVPVASAFSLIDKFFGLKVEDSSN</sequence>